<comment type="pathway">
    <text evidence="2 9">Amino-acid biosynthesis; L-histidine biosynthesis; L-histidine from 5-phospho-alpha-D-ribose 1-diphosphate: step 1/9.</text>
</comment>
<evidence type="ECO:0000256" key="8">
    <source>
        <dbReference type="ARBA" id="ARBA00025246"/>
    </source>
</evidence>
<accession>A0A343JE39</accession>
<dbReference type="InterPro" id="IPR004517">
    <property type="entry name" value="HisZ"/>
</dbReference>
<feature type="domain" description="Aminoacyl-transfer RNA synthetases class-II family profile" evidence="11">
    <location>
        <begin position="1"/>
        <end position="323"/>
    </location>
</feature>
<feature type="binding site" evidence="10">
    <location>
        <position position="127"/>
    </location>
    <ligand>
        <name>L-histidine</name>
        <dbReference type="ChEBI" id="CHEBI:57595"/>
    </ligand>
</feature>
<dbReference type="Gene3D" id="3.30.930.10">
    <property type="entry name" value="Bira Bifunctional Protein, Domain 2"/>
    <property type="match status" value="1"/>
</dbReference>
<keyword evidence="13" id="KW-1185">Reference proteome</keyword>
<dbReference type="GO" id="GO:0005737">
    <property type="term" value="C:cytoplasm"/>
    <property type="evidence" value="ECO:0007669"/>
    <property type="project" value="UniProtKB-SubCell"/>
</dbReference>
<keyword evidence="7 9" id="KW-0368">Histidine biosynthesis</keyword>
<dbReference type="GO" id="GO:0016757">
    <property type="term" value="F:glycosyltransferase activity"/>
    <property type="evidence" value="ECO:0007669"/>
    <property type="project" value="UniProtKB-KW"/>
</dbReference>
<dbReference type="PANTHER" id="PTHR43707:SF6">
    <property type="entry name" value="ATP PHOSPHORIBOSYLTRANSFERASE REGULATORY SUBUNIT"/>
    <property type="match status" value="1"/>
</dbReference>
<evidence type="ECO:0000256" key="4">
    <source>
        <dbReference type="ARBA" id="ARBA00020397"/>
    </source>
</evidence>
<evidence type="ECO:0000313" key="13">
    <source>
        <dbReference type="Proteomes" id="UP000264883"/>
    </source>
</evidence>
<dbReference type="PROSITE" id="PS50862">
    <property type="entry name" value="AA_TRNA_LIGASE_II"/>
    <property type="match status" value="1"/>
</dbReference>
<dbReference type="InterPro" id="IPR041715">
    <property type="entry name" value="HisRS-like_core"/>
</dbReference>
<dbReference type="InterPro" id="IPR045864">
    <property type="entry name" value="aa-tRNA-synth_II/BPL/LPL"/>
</dbReference>
<dbReference type="HAMAP" id="MF_00125">
    <property type="entry name" value="HisZ"/>
    <property type="match status" value="1"/>
</dbReference>
<comment type="subunit">
    <text evidence="9">Heteromultimer composed of HisG and HisZ subunits.</text>
</comment>
<proteinExistence type="inferred from homology"/>
<keyword evidence="6 9" id="KW-0028">Amino-acid biosynthesis</keyword>
<dbReference type="OrthoDB" id="9800814at2"/>
<dbReference type="PANTHER" id="PTHR43707">
    <property type="entry name" value="HISTIDYL-TRNA SYNTHETASE"/>
    <property type="match status" value="1"/>
</dbReference>
<protein>
    <recommendedName>
        <fullName evidence="4 9">ATP phosphoribosyltransferase regulatory subunit</fullName>
    </recommendedName>
</protein>
<keyword evidence="12" id="KW-0808">Transferase</keyword>
<sequence length="381" mass="44176">MRENTIPDGTRDITNEECIIKQRIIKNINKIFDSWGYKEVITPTIEFYETFKYDNSGLKEENMYKFFDNKGRILVLRPDMTVPVARVVATKLKDTKGISRLRYQANVFRVYEELAGMRNEYTDCGIELFSKEKNFSDLETLIIAIETLTSIGVKDFKLEIGDVNFFKSALEQLNISQEDSLSLAELVEKKRLKSLSDFLNNLSIDYDKKKFFMELPLIFGSGKELLDKYEEISFTSKMKASVKYLKSLYGKLEKLGYESCVSFDLGIIPRLNYYTGIIFRGFIQGSGNFVLSGGRYDELMKDFGQDLKAIGFSINIDELIQLMDISKYYKEGYKILFNEAKEIEALNKSIELRKKGYIVEIIPSKKVDDIKILKEKYYYGD</sequence>
<dbReference type="NCBIfam" id="TIGR00443">
    <property type="entry name" value="hisZ_biosyn_reg"/>
    <property type="match status" value="1"/>
</dbReference>
<dbReference type="PIRSF" id="PIRSF001549">
    <property type="entry name" value="His-tRNA_synth"/>
    <property type="match status" value="1"/>
</dbReference>
<comment type="miscellaneous">
    <text evidence="9">This function is generally fulfilled by the C-terminal part of HisG, which is missing in some bacteria such as this one.</text>
</comment>
<feature type="binding site" evidence="10">
    <location>
        <begin position="79"/>
        <end position="81"/>
    </location>
    <ligand>
        <name>L-histidine</name>
        <dbReference type="ChEBI" id="CHEBI:57595"/>
    </ligand>
</feature>
<comment type="subcellular location">
    <subcellularLocation>
        <location evidence="1 9">Cytoplasm</location>
    </subcellularLocation>
</comment>
<keyword evidence="12" id="KW-0328">Glycosyltransferase</keyword>
<evidence type="ECO:0000256" key="7">
    <source>
        <dbReference type="ARBA" id="ARBA00023102"/>
    </source>
</evidence>
<dbReference type="GO" id="GO:0000105">
    <property type="term" value="P:L-histidine biosynthetic process"/>
    <property type="evidence" value="ECO:0007669"/>
    <property type="project" value="UniProtKB-UniRule"/>
</dbReference>
<comment type="function">
    <text evidence="8 9">Required for the first step of histidine biosynthesis. May allow the feedback regulation of ATP phosphoribosyltransferase activity by histidine.</text>
</comment>
<dbReference type="CDD" id="cd00773">
    <property type="entry name" value="HisRS-like_core"/>
    <property type="match status" value="1"/>
</dbReference>
<dbReference type="GO" id="GO:0004821">
    <property type="term" value="F:histidine-tRNA ligase activity"/>
    <property type="evidence" value="ECO:0007669"/>
    <property type="project" value="TreeGrafter"/>
</dbReference>
<evidence type="ECO:0000256" key="2">
    <source>
        <dbReference type="ARBA" id="ARBA00004667"/>
    </source>
</evidence>
<dbReference type="UniPathway" id="UPA00031">
    <property type="reaction ID" value="UER00006"/>
</dbReference>
<evidence type="ECO:0000259" key="11">
    <source>
        <dbReference type="PROSITE" id="PS50862"/>
    </source>
</evidence>
<gene>
    <name evidence="9" type="primary">hisZ</name>
    <name evidence="12" type="ORF">BEN51_09970</name>
</gene>
<evidence type="ECO:0000256" key="10">
    <source>
        <dbReference type="PIRSR" id="PIRSR001549-1"/>
    </source>
</evidence>
<reference evidence="12 13" key="1">
    <citation type="submission" date="2016-08" db="EMBL/GenBank/DDBJ databases">
        <title>Complete Genome Sequence Of The Indigo Reducing Clostridium isatidis DSM15098.</title>
        <authorList>
            <person name="Little G.T."/>
            <person name="Minton N.P."/>
        </authorList>
    </citation>
    <scope>NUCLEOTIDE SEQUENCE [LARGE SCALE GENOMIC DNA]</scope>
    <source>
        <strain evidence="12 13">DSM 15098</strain>
    </source>
</reference>
<dbReference type="GO" id="GO:0140096">
    <property type="term" value="F:catalytic activity, acting on a protein"/>
    <property type="evidence" value="ECO:0007669"/>
    <property type="project" value="UniProtKB-ARBA"/>
</dbReference>
<organism evidence="12 13">
    <name type="scientific">Clostridium isatidis</name>
    <dbReference type="NCBI Taxonomy" id="182773"/>
    <lineage>
        <taxon>Bacteria</taxon>
        <taxon>Bacillati</taxon>
        <taxon>Bacillota</taxon>
        <taxon>Clostridia</taxon>
        <taxon>Eubacteriales</taxon>
        <taxon>Clostridiaceae</taxon>
        <taxon>Clostridium</taxon>
    </lineage>
</organism>
<name>A0A343JE39_9CLOT</name>
<evidence type="ECO:0000256" key="5">
    <source>
        <dbReference type="ARBA" id="ARBA00022490"/>
    </source>
</evidence>
<dbReference type="InterPro" id="IPR006195">
    <property type="entry name" value="aa-tRNA-synth_II"/>
</dbReference>
<evidence type="ECO:0000256" key="1">
    <source>
        <dbReference type="ARBA" id="ARBA00004496"/>
    </source>
</evidence>
<evidence type="ECO:0000256" key="3">
    <source>
        <dbReference type="ARBA" id="ARBA00005539"/>
    </source>
</evidence>
<dbReference type="KEGG" id="cia:BEN51_09970"/>
<keyword evidence="5 9" id="KW-0963">Cytoplasm</keyword>
<evidence type="ECO:0000256" key="6">
    <source>
        <dbReference type="ARBA" id="ARBA00022605"/>
    </source>
</evidence>
<evidence type="ECO:0000313" key="12">
    <source>
        <dbReference type="EMBL" id="ASW43797.1"/>
    </source>
</evidence>
<dbReference type="SUPFAM" id="SSF55681">
    <property type="entry name" value="Class II aaRS and biotin synthetases"/>
    <property type="match status" value="1"/>
</dbReference>
<dbReference type="Pfam" id="PF13393">
    <property type="entry name" value="tRNA-synt_His"/>
    <property type="match status" value="1"/>
</dbReference>
<evidence type="ECO:0000256" key="9">
    <source>
        <dbReference type="HAMAP-Rule" id="MF_00125"/>
    </source>
</evidence>
<dbReference type="RefSeq" id="WP_119865931.1">
    <property type="nucleotide sequence ID" value="NZ_CP016786.1"/>
</dbReference>
<feature type="binding site" evidence="10">
    <location>
        <position position="109"/>
    </location>
    <ligand>
        <name>L-histidine</name>
        <dbReference type="ChEBI" id="CHEBI:57595"/>
    </ligand>
</feature>
<dbReference type="InterPro" id="IPR004516">
    <property type="entry name" value="HisRS/HisZ"/>
</dbReference>
<dbReference type="Proteomes" id="UP000264883">
    <property type="component" value="Chromosome"/>
</dbReference>
<feature type="binding site" evidence="10">
    <location>
        <begin position="273"/>
        <end position="274"/>
    </location>
    <ligand>
        <name>L-histidine</name>
        <dbReference type="ChEBI" id="CHEBI:57595"/>
    </ligand>
</feature>
<comment type="similarity">
    <text evidence="3 9">Belongs to the class-II aminoacyl-tRNA synthetase family. HisZ subfamily.</text>
</comment>
<dbReference type="EMBL" id="CP016786">
    <property type="protein sequence ID" value="ASW43797.1"/>
    <property type="molecule type" value="Genomic_DNA"/>
</dbReference>
<dbReference type="AlphaFoldDB" id="A0A343JE39"/>
<dbReference type="GO" id="GO:0006427">
    <property type="term" value="P:histidyl-tRNA aminoacylation"/>
    <property type="evidence" value="ECO:0007669"/>
    <property type="project" value="TreeGrafter"/>
</dbReference>